<evidence type="ECO:0000259" key="1">
    <source>
        <dbReference type="Pfam" id="PF12728"/>
    </source>
</evidence>
<protein>
    <submittedName>
        <fullName evidence="2">Helix-turn-helix protein</fullName>
    </submittedName>
</protein>
<dbReference type="AlphaFoldDB" id="A0A495J1I3"/>
<dbReference type="InterPro" id="IPR041657">
    <property type="entry name" value="HTH_17"/>
</dbReference>
<dbReference type="SUPFAM" id="SSF46955">
    <property type="entry name" value="Putative DNA-binding domain"/>
    <property type="match status" value="1"/>
</dbReference>
<reference evidence="2 3" key="1">
    <citation type="submission" date="2018-10" db="EMBL/GenBank/DDBJ databases">
        <title>Genomic Encyclopedia of Archaeal and Bacterial Type Strains, Phase II (KMG-II): from individual species to whole genera.</title>
        <authorList>
            <person name="Goeker M."/>
        </authorList>
    </citation>
    <scope>NUCLEOTIDE SEQUENCE [LARGE SCALE GENOMIC DNA]</scope>
    <source>
        <strain evidence="2 3">DSM 18602</strain>
    </source>
</reference>
<gene>
    <name evidence="2" type="ORF">BDD43_3036</name>
</gene>
<dbReference type="RefSeq" id="WP_121201988.1">
    <property type="nucleotide sequence ID" value="NZ_RBKU01000001.1"/>
</dbReference>
<comment type="caution">
    <text evidence="2">The sequence shown here is derived from an EMBL/GenBank/DDBJ whole genome shotgun (WGS) entry which is preliminary data.</text>
</comment>
<dbReference type="Pfam" id="PF12728">
    <property type="entry name" value="HTH_17"/>
    <property type="match status" value="1"/>
</dbReference>
<accession>A0A495J1I3</accession>
<dbReference type="PANTHER" id="PTHR34585:SF22">
    <property type="entry name" value="HELIX-TURN-HELIX DOMAIN-CONTAINING PROTEIN"/>
    <property type="match status" value="1"/>
</dbReference>
<evidence type="ECO:0000313" key="2">
    <source>
        <dbReference type="EMBL" id="RKR82846.1"/>
    </source>
</evidence>
<dbReference type="EMBL" id="RBKU01000001">
    <property type="protein sequence ID" value="RKR82846.1"/>
    <property type="molecule type" value="Genomic_DNA"/>
</dbReference>
<proteinExistence type="predicted"/>
<name>A0A495J1I3_9SPHI</name>
<feature type="domain" description="Helix-turn-helix" evidence="1">
    <location>
        <begin position="39"/>
        <end position="88"/>
    </location>
</feature>
<evidence type="ECO:0000313" key="3">
    <source>
        <dbReference type="Proteomes" id="UP000268007"/>
    </source>
</evidence>
<dbReference type="InterPro" id="IPR009061">
    <property type="entry name" value="DNA-bd_dom_put_sf"/>
</dbReference>
<organism evidence="2 3">
    <name type="scientific">Mucilaginibacter gracilis</name>
    <dbReference type="NCBI Taxonomy" id="423350"/>
    <lineage>
        <taxon>Bacteria</taxon>
        <taxon>Pseudomonadati</taxon>
        <taxon>Bacteroidota</taxon>
        <taxon>Sphingobacteriia</taxon>
        <taxon>Sphingobacteriales</taxon>
        <taxon>Sphingobacteriaceae</taxon>
        <taxon>Mucilaginibacter</taxon>
    </lineage>
</organism>
<dbReference type="OrthoDB" id="1524679at2"/>
<keyword evidence="3" id="KW-1185">Reference proteome</keyword>
<dbReference type="PANTHER" id="PTHR34585">
    <property type="match status" value="1"/>
</dbReference>
<dbReference type="Proteomes" id="UP000268007">
    <property type="component" value="Unassembled WGS sequence"/>
</dbReference>
<sequence>MTTLDLITKDDLEQFKTELFAELKKLGVGRANEQASRQWLKSAEVRKLLNISPGTLQTLRSAGIITYTKVGSLLYYNQEDIIKMLEGKKS</sequence>